<dbReference type="EC" id="3.6.4.13" evidence="1"/>
<proteinExistence type="inferred from homology"/>
<evidence type="ECO:0000256" key="7">
    <source>
        <dbReference type="ARBA" id="ARBA00024358"/>
    </source>
</evidence>
<evidence type="ECO:0000256" key="4">
    <source>
        <dbReference type="ARBA" id="ARBA00022806"/>
    </source>
</evidence>
<feature type="domain" description="DEAD-box RNA helicase Q" evidence="14">
    <location>
        <begin position="212"/>
        <end position="240"/>
    </location>
</feature>
<dbReference type="Proteomes" id="UP000827092">
    <property type="component" value="Unassembled WGS sequence"/>
</dbReference>
<comment type="catalytic activity">
    <reaction evidence="8">
        <text>ATP + H2O = ADP + phosphate + H(+)</text>
        <dbReference type="Rhea" id="RHEA:13065"/>
        <dbReference type="ChEBI" id="CHEBI:15377"/>
        <dbReference type="ChEBI" id="CHEBI:15378"/>
        <dbReference type="ChEBI" id="CHEBI:30616"/>
        <dbReference type="ChEBI" id="CHEBI:43474"/>
        <dbReference type="ChEBI" id="CHEBI:456216"/>
        <dbReference type="EC" id="3.6.4.13"/>
    </reaction>
</comment>
<evidence type="ECO:0000256" key="3">
    <source>
        <dbReference type="ARBA" id="ARBA00022801"/>
    </source>
</evidence>
<dbReference type="Pfam" id="PF00270">
    <property type="entry name" value="DEAD"/>
    <property type="match status" value="1"/>
</dbReference>
<dbReference type="PROSITE" id="PS51194">
    <property type="entry name" value="HELICASE_CTER"/>
    <property type="match status" value="1"/>
</dbReference>
<evidence type="ECO:0000313" key="15">
    <source>
        <dbReference type="EMBL" id="KAG8186009.1"/>
    </source>
</evidence>
<dbReference type="GO" id="GO:0016787">
    <property type="term" value="F:hydrolase activity"/>
    <property type="evidence" value="ECO:0007669"/>
    <property type="project" value="UniProtKB-KW"/>
</dbReference>
<dbReference type="FunFam" id="3.40.50.300:FF:000008">
    <property type="entry name" value="ATP-dependent RNA helicase RhlB"/>
    <property type="match status" value="1"/>
</dbReference>
<protein>
    <recommendedName>
        <fullName evidence="1">RNA helicase</fullName>
        <ecNumber evidence="1">3.6.4.13</ecNumber>
    </recommendedName>
</protein>
<dbReference type="FunFam" id="3.40.50.300:FF:000160">
    <property type="entry name" value="ATP-dependent RNA helicase DDX3X"/>
    <property type="match status" value="1"/>
</dbReference>
<feature type="region of interest" description="Disordered" evidence="11">
    <location>
        <begin position="625"/>
        <end position="698"/>
    </location>
</feature>
<dbReference type="CDD" id="cd18051">
    <property type="entry name" value="DEADc_DDX3"/>
    <property type="match status" value="1"/>
</dbReference>
<accession>A0AAV6UQK1</accession>
<feature type="compositionally biased region" description="Polar residues" evidence="11">
    <location>
        <begin position="678"/>
        <end position="698"/>
    </location>
</feature>
<dbReference type="Pfam" id="PF00271">
    <property type="entry name" value="Helicase_C"/>
    <property type="match status" value="1"/>
</dbReference>
<dbReference type="PANTHER" id="PTHR47958">
    <property type="entry name" value="ATP-DEPENDENT RNA HELICASE DBP3"/>
    <property type="match status" value="1"/>
</dbReference>
<evidence type="ECO:0000256" key="8">
    <source>
        <dbReference type="ARBA" id="ARBA00047984"/>
    </source>
</evidence>
<dbReference type="SUPFAM" id="SSF52540">
    <property type="entry name" value="P-loop containing nucleoside triphosphate hydrolases"/>
    <property type="match status" value="1"/>
</dbReference>
<evidence type="ECO:0000256" key="9">
    <source>
        <dbReference type="PROSITE-ProRule" id="PRU00552"/>
    </source>
</evidence>
<feature type="short sequence motif" description="Q motif" evidence="9">
    <location>
        <begin position="212"/>
        <end position="240"/>
    </location>
</feature>
<name>A0AAV6UQK1_9ARAC</name>
<feature type="compositionally biased region" description="Basic and acidic residues" evidence="11">
    <location>
        <begin position="642"/>
        <end position="654"/>
    </location>
</feature>
<evidence type="ECO:0000256" key="1">
    <source>
        <dbReference type="ARBA" id="ARBA00012552"/>
    </source>
</evidence>
<dbReference type="PROSITE" id="PS51192">
    <property type="entry name" value="HELICASE_ATP_BIND_1"/>
    <property type="match status" value="1"/>
</dbReference>
<dbReference type="SMART" id="SM00487">
    <property type="entry name" value="DEXDc"/>
    <property type="match status" value="1"/>
</dbReference>
<keyword evidence="3 10" id="KW-0378">Hydrolase</keyword>
<dbReference type="InterPro" id="IPR014014">
    <property type="entry name" value="RNA_helicase_DEAD_Q_motif"/>
</dbReference>
<dbReference type="Gene3D" id="3.40.50.300">
    <property type="entry name" value="P-loop containing nucleotide triphosphate hydrolases"/>
    <property type="match status" value="2"/>
</dbReference>
<comment type="caution">
    <text evidence="15">The sequence shown here is derived from an EMBL/GenBank/DDBJ whole genome shotgun (WGS) entry which is preliminary data.</text>
</comment>
<dbReference type="GO" id="GO:0005524">
    <property type="term" value="F:ATP binding"/>
    <property type="evidence" value="ECO:0007669"/>
    <property type="project" value="UniProtKB-KW"/>
</dbReference>
<dbReference type="GO" id="GO:0003723">
    <property type="term" value="F:RNA binding"/>
    <property type="evidence" value="ECO:0007669"/>
    <property type="project" value="UniProtKB-KW"/>
</dbReference>
<evidence type="ECO:0000259" key="12">
    <source>
        <dbReference type="PROSITE" id="PS51192"/>
    </source>
</evidence>
<evidence type="ECO:0000313" key="16">
    <source>
        <dbReference type="Proteomes" id="UP000827092"/>
    </source>
</evidence>
<evidence type="ECO:0000259" key="13">
    <source>
        <dbReference type="PROSITE" id="PS51194"/>
    </source>
</evidence>
<dbReference type="InterPro" id="IPR014001">
    <property type="entry name" value="Helicase_ATP-bd"/>
</dbReference>
<feature type="compositionally biased region" description="Basic and acidic residues" evidence="11">
    <location>
        <begin position="115"/>
        <end position="180"/>
    </location>
</feature>
<dbReference type="PROSITE" id="PS00039">
    <property type="entry name" value="DEAD_ATP_HELICASE"/>
    <property type="match status" value="1"/>
</dbReference>
<keyword evidence="4 10" id="KW-0347">Helicase</keyword>
<feature type="compositionally biased region" description="Basic and acidic residues" evidence="11">
    <location>
        <begin position="54"/>
        <end position="92"/>
    </location>
</feature>
<dbReference type="GO" id="GO:0003724">
    <property type="term" value="F:RNA helicase activity"/>
    <property type="evidence" value="ECO:0007669"/>
    <property type="project" value="UniProtKB-EC"/>
</dbReference>
<keyword evidence="5 10" id="KW-0067">ATP-binding</keyword>
<evidence type="ECO:0000259" key="14">
    <source>
        <dbReference type="PROSITE" id="PS51195"/>
    </source>
</evidence>
<dbReference type="SMART" id="SM00490">
    <property type="entry name" value="HELICc"/>
    <property type="match status" value="1"/>
</dbReference>
<keyword evidence="6" id="KW-0694">RNA-binding</keyword>
<keyword evidence="2 10" id="KW-0547">Nucleotide-binding</keyword>
<organism evidence="15 16">
    <name type="scientific">Oedothorax gibbosus</name>
    <dbReference type="NCBI Taxonomy" id="931172"/>
    <lineage>
        <taxon>Eukaryota</taxon>
        <taxon>Metazoa</taxon>
        <taxon>Ecdysozoa</taxon>
        <taxon>Arthropoda</taxon>
        <taxon>Chelicerata</taxon>
        <taxon>Arachnida</taxon>
        <taxon>Araneae</taxon>
        <taxon>Araneomorphae</taxon>
        <taxon>Entelegynae</taxon>
        <taxon>Araneoidea</taxon>
        <taxon>Linyphiidae</taxon>
        <taxon>Erigoninae</taxon>
        <taxon>Oedothorax</taxon>
    </lineage>
</organism>
<keyword evidence="16" id="KW-1185">Reference proteome</keyword>
<sequence length="698" mass="78914">MINESHENGLEQQFAGLDFNDSPRGVSSSNNAQRYVPPHLRNRQNNFQNSEETSQFKESRQESDRSDQGRREPENNKGSGRDLDRDNYKGRGDFSNFGNRGGRKSGPEYSAGTQRKVDVERVGNWRDPSSVKDSWEDKPRDEHRGGPRNNSFDRRSNNRRSDRDDEDWSRPLPRDERTERQLFSQGHTGINFEKYEDIPVEASGEECPPHINSFAEIPLTEIIRMNIELTSYTVPTPVQKYAMPIILQKRDLMACAQTGSGKTAAFLIPILNQIFESGRPKNVPMPSRHSSRVKQYPLALVLSPTRELACQIYEEACKFAYRSRVRPCVVYGGADPAQQMKDLDRGCHLLVATPGRLVDMVERGKISLESVTYLVLDEADRMLDMGFEPQIRRIVLEDKMPGIGERQTLMFSATFPKKVQELARKFLENYIFLAVGRVGSTSENITQKVVWVDEHDKRSFLLDLLNAAGLRNGNAARDSLTLTFVETKKGADALEHFLQNEGYPVTSIHGDRSQKEREQALWNFRTGHTSVLVATAVAARGLDIPNVKHVINFDLPSDVEEYVHRIGRTGRVGTVGLATSFFNEKNRNMALDLVELIQESHQELPEWLSVLAKEVQMEQRCNTGSRKYAGGKKYGSGGFGSRDYRQFSSPRERNSGGQRNSSSNSYSTPNFGFGGGNQYPNQFRNNYGGASSNDWWGS</sequence>
<feature type="domain" description="Helicase ATP-binding" evidence="12">
    <location>
        <begin position="243"/>
        <end position="433"/>
    </location>
</feature>
<dbReference type="CDD" id="cd18787">
    <property type="entry name" value="SF2_C_DEAD"/>
    <property type="match status" value="1"/>
</dbReference>
<dbReference type="EMBL" id="JAFNEN010000316">
    <property type="protein sequence ID" value="KAG8186009.1"/>
    <property type="molecule type" value="Genomic_DNA"/>
</dbReference>
<dbReference type="InterPro" id="IPR000629">
    <property type="entry name" value="RNA-helicase_DEAD-box_CS"/>
</dbReference>
<dbReference type="InterPro" id="IPR027417">
    <property type="entry name" value="P-loop_NTPase"/>
</dbReference>
<feature type="compositionally biased region" description="Polar residues" evidence="11">
    <location>
        <begin position="43"/>
        <end position="53"/>
    </location>
</feature>
<feature type="domain" description="Helicase C-terminal" evidence="13">
    <location>
        <begin position="444"/>
        <end position="612"/>
    </location>
</feature>
<evidence type="ECO:0000256" key="2">
    <source>
        <dbReference type="ARBA" id="ARBA00022741"/>
    </source>
</evidence>
<dbReference type="InterPro" id="IPR011545">
    <property type="entry name" value="DEAD/DEAH_box_helicase_dom"/>
</dbReference>
<evidence type="ECO:0000256" key="5">
    <source>
        <dbReference type="ARBA" id="ARBA00022840"/>
    </source>
</evidence>
<feature type="compositionally biased region" description="Low complexity" evidence="11">
    <location>
        <begin position="655"/>
        <end position="667"/>
    </location>
</feature>
<evidence type="ECO:0000256" key="6">
    <source>
        <dbReference type="ARBA" id="ARBA00022884"/>
    </source>
</evidence>
<dbReference type="AlphaFoldDB" id="A0AAV6UQK1"/>
<evidence type="ECO:0000256" key="11">
    <source>
        <dbReference type="SAM" id="MobiDB-lite"/>
    </source>
</evidence>
<evidence type="ECO:0000256" key="10">
    <source>
        <dbReference type="RuleBase" id="RU000492"/>
    </source>
</evidence>
<comment type="similarity">
    <text evidence="7">Belongs to the DEAD box helicase family. DDX3/DED1 subfamily.</text>
</comment>
<reference evidence="15 16" key="1">
    <citation type="journal article" date="2022" name="Nat. Ecol. Evol.">
        <title>A masculinizing supergene underlies an exaggerated male reproductive morph in a spider.</title>
        <authorList>
            <person name="Hendrickx F."/>
            <person name="De Corte Z."/>
            <person name="Sonet G."/>
            <person name="Van Belleghem S.M."/>
            <person name="Kostlbacher S."/>
            <person name="Vangestel C."/>
        </authorList>
    </citation>
    <scope>NUCLEOTIDE SEQUENCE [LARGE SCALE GENOMIC DNA]</scope>
    <source>
        <strain evidence="15">W744_W776</strain>
    </source>
</reference>
<feature type="region of interest" description="Disordered" evidence="11">
    <location>
        <begin position="1"/>
        <end position="188"/>
    </location>
</feature>
<gene>
    <name evidence="15" type="ORF">JTE90_004431</name>
</gene>
<dbReference type="InterPro" id="IPR001650">
    <property type="entry name" value="Helicase_C-like"/>
</dbReference>
<dbReference type="PROSITE" id="PS51195">
    <property type="entry name" value="Q_MOTIF"/>
    <property type="match status" value="1"/>
</dbReference>